<keyword evidence="2" id="KW-1185">Reference proteome</keyword>
<evidence type="ECO:0000313" key="3">
    <source>
        <dbReference type="WBParaSite" id="ACRNAN_scaffold2665.g24649.t1"/>
    </source>
</evidence>
<feature type="compositionally biased region" description="Basic and acidic residues" evidence="1">
    <location>
        <begin position="304"/>
        <end position="332"/>
    </location>
</feature>
<proteinExistence type="predicted"/>
<evidence type="ECO:0000256" key="1">
    <source>
        <dbReference type="SAM" id="MobiDB-lite"/>
    </source>
</evidence>
<dbReference type="AlphaFoldDB" id="A0A914DH00"/>
<feature type="region of interest" description="Disordered" evidence="1">
    <location>
        <begin position="303"/>
        <end position="370"/>
    </location>
</feature>
<evidence type="ECO:0000313" key="2">
    <source>
        <dbReference type="Proteomes" id="UP000887540"/>
    </source>
</evidence>
<feature type="compositionally biased region" description="Low complexity" evidence="1">
    <location>
        <begin position="799"/>
        <end position="815"/>
    </location>
</feature>
<dbReference type="WBParaSite" id="ACRNAN_scaffold2665.g24649.t1">
    <property type="protein sequence ID" value="ACRNAN_scaffold2665.g24649.t1"/>
    <property type="gene ID" value="ACRNAN_scaffold2665.g24649"/>
</dbReference>
<protein>
    <submittedName>
        <fullName evidence="3">Uncharacterized protein</fullName>
    </submittedName>
</protein>
<feature type="region of interest" description="Disordered" evidence="1">
    <location>
        <begin position="75"/>
        <end position="97"/>
    </location>
</feature>
<sequence>MTITTPTTYSIKRPKALSLPLLYGHNNAYAGPNIRRKPSRYERLYGIRTPNSRENYGNSFTQDEAYQDIRIPHTKDDIESDDQPETKPSRNNPYDKILDSVDKDFNKELKQFLSIKQNFIRPTTTTQHPKPNNLLHQHSQLNDQHDRNKNLNRFDNQDLTSDQKHMHETIENYDETIEDYDETIENYDESDDENLDVLQSPNNKQIASKNQLFIENDSNQEAIYPFGTTTPKPRTPKPMLFQPKIITNIEMKPKRKYNNHDVRTTTPSKPRSFYTTSTYPIPLLEQNVENKEEEEIITEAMPPRNKDNRSNWIEQTRKFPTRENRPDSEQKKKFTKPWPRQHTIQQDVPTRKAWEEETNQASRAPEDDVYTHLKTRQKNVRYKPMRFQPTFVDLISPSSKEIKNRRKLPKIGTTVPSRSLAYQENLQKLGEQNLFENPETASLPYFYESDQASKFDLGQENSQILPTKFSNEAVTQDGEFDSGNLPVQQLTRISPTNKENLASSYFLTHESALNYDKNGLKAPLSAKISRNFENQKVNLEYHQEIPKSNTPIPRKTVTNINESINRFMLGQEKINFEDLSPFLSTKIPTIPKVYPIKAVENDQKVQEAIETSTLDSNGLTSPITIPGDTSFDTEIDPNLFFTEKSNALGKVDVTQEPSSFEIDMSKSGTIANSNDGSAVQEVAKSEFSPLNLALSTSIYNMEPSFNLSQSAFLNNSTPEAISQPYRIEYPTIPSTMTENGYSYSQNSFGQIPREKNRTHFIPENPTNLENLSSTNKPINFDGTNQDIRTNESFENFSGATETAKSATETAPPTSTIPNAISLATPSRGAKNLFIPHAEVKTFGELENPSLSTNNNGELSRTTHEQTLSSTTQTLARNYTPQTIPNLLFSLPTHIENPKNFSNLTLNQTEGNKRSNLSIPSTLPYIQDFPNNQKVETTQNYASFDSKSLAHEEISPSLGENIAPQAQSLYARARETIDSTDLTMFPGDGIGKVDKELEEIMPE</sequence>
<accession>A0A914DH00</accession>
<dbReference type="Proteomes" id="UP000887540">
    <property type="component" value="Unplaced"/>
</dbReference>
<feature type="region of interest" description="Disordered" evidence="1">
    <location>
        <begin position="798"/>
        <end position="818"/>
    </location>
</feature>
<organism evidence="2 3">
    <name type="scientific">Acrobeloides nanus</name>
    <dbReference type="NCBI Taxonomy" id="290746"/>
    <lineage>
        <taxon>Eukaryota</taxon>
        <taxon>Metazoa</taxon>
        <taxon>Ecdysozoa</taxon>
        <taxon>Nematoda</taxon>
        <taxon>Chromadorea</taxon>
        <taxon>Rhabditida</taxon>
        <taxon>Tylenchina</taxon>
        <taxon>Cephalobomorpha</taxon>
        <taxon>Cephaloboidea</taxon>
        <taxon>Cephalobidae</taxon>
        <taxon>Acrobeloides</taxon>
    </lineage>
</organism>
<reference evidence="3" key="1">
    <citation type="submission" date="2022-11" db="UniProtKB">
        <authorList>
            <consortium name="WormBaseParasite"/>
        </authorList>
    </citation>
    <scope>IDENTIFICATION</scope>
</reference>
<name>A0A914DH00_9BILA</name>